<accession>A0AAW0BB38</accession>
<dbReference type="Proteomes" id="UP001383192">
    <property type="component" value="Unassembled WGS sequence"/>
</dbReference>
<feature type="region of interest" description="Disordered" evidence="1">
    <location>
        <begin position="295"/>
        <end position="324"/>
    </location>
</feature>
<keyword evidence="2" id="KW-1133">Transmembrane helix</keyword>
<keyword evidence="2" id="KW-0812">Transmembrane</keyword>
<proteinExistence type="predicted"/>
<protein>
    <submittedName>
        <fullName evidence="3">Uncharacterized protein</fullName>
    </submittedName>
</protein>
<evidence type="ECO:0000313" key="3">
    <source>
        <dbReference type="EMBL" id="KAK7022698.1"/>
    </source>
</evidence>
<dbReference type="AlphaFoldDB" id="A0AAW0BB38"/>
<organism evidence="3 4">
    <name type="scientific">Paramarasmius palmivorus</name>
    <dbReference type="NCBI Taxonomy" id="297713"/>
    <lineage>
        <taxon>Eukaryota</taxon>
        <taxon>Fungi</taxon>
        <taxon>Dikarya</taxon>
        <taxon>Basidiomycota</taxon>
        <taxon>Agaricomycotina</taxon>
        <taxon>Agaricomycetes</taxon>
        <taxon>Agaricomycetidae</taxon>
        <taxon>Agaricales</taxon>
        <taxon>Marasmiineae</taxon>
        <taxon>Marasmiaceae</taxon>
        <taxon>Paramarasmius</taxon>
    </lineage>
</organism>
<sequence>MSRQERIGFALQALNTTVKMLDSNFMLADNSSVPLSNTARLFAQLAAFDEITQQTMFKETVLQYFDIRGIDGSGNLSTRTNLYGMAAQQIPAGYERKQEIIMFTTSGFVDDHNAKIMNPNFECGGCNPSSDPDPQCYARKTSSNPTPPFSSSPAELNISSLTNAIMDNCNNYKAQTEFMNPTQPPRICISYYTNALREMIVQVNGGPTGLPSASERIGESLWSLSRAFQRLARFDDMQLYLRSYISNQYNLLIENITSTDPNFNNWNSTESSHMDMQRRLAITYTLLAGIGMPELSQENNTSETGGLPIPSISTQSNASAKPSAGTIAGGSIGAMVFVAILISTCVIFNRRRRRNQLDSSNKISAPEPFTLQISDKQLITTDNAPRNWQLKDRSGRNWIEVGGGTDVADVVPRSRRYSSPATLVPVQEPVPAAVNLAGEERDRDSGWRPSGAHVRLPPRYEDAM</sequence>
<feature type="transmembrane region" description="Helical" evidence="2">
    <location>
        <begin position="327"/>
        <end position="348"/>
    </location>
</feature>
<comment type="caution">
    <text evidence="3">The sequence shown here is derived from an EMBL/GenBank/DDBJ whole genome shotgun (WGS) entry which is preliminary data.</text>
</comment>
<name>A0AAW0BB38_9AGAR</name>
<keyword evidence="4" id="KW-1185">Reference proteome</keyword>
<keyword evidence="2" id="KW-0472">Membrane</keyword>
<feature type="compositionally biased region" description="Polar residues" evidence="1">
    <location>
        <begin position="311"/>
        <end position="320"/>
    </location>
</feature>
<gene>
    <name evidence="3" type="ORF">VNI00_017024</name>
</gene>
<feature type="region of interest" description="Disordered" evidence="1">
    <location>
        <begin position="439"/>
        <end position="464"/>
    </location>
</feature>
<evidence type="ECO:0000256" key="2">
    <source>
        <dbReference type="SAM" id="Phobius"/>
    </source>
</evidence>
<dbReference type="EMBL" id="JAYKXP010000152">
    <property type="protein sequence ID" value="KAK7022698.1"/>
    <property type="molecule type" value="Genomic_DNA"/>
</dbReference>
<evidence type="ECO:0000256" key="1">
    <source>
        <dbReference type="SAM" id="MobiDB-lite"/>
    </source>
</evidence>
<reference evidence="3 4" key="1">
    <citation type="submission" date="2024-01" db="EMBL/GenBank/DDBJ databases">
        <title>A draft genome for a cacao thread blight-causing isolate of Paramarasmius palmivorus.</title>
        <authorList>
            <person name="Baruah I.K."/>
            <person name="Bukari Y."/>
            <person name="Amoako-Attah I."/>
            <person name="Meinhardt L.W."/>
            <person name="Bailey B.A."/>
            <person name="Cohen S.P."/>
        </authorList>
    </citation>
    <scope>NUCLEOTIDE SEQUENCE [LARGE SCALE GENOMIC DNA]</scope>
    <source>
        <strain evidence="3 4">GH-12</strain>
    </source>
</reference>
<evidence type="ECO:0000313" key="4">
    <source>
        <dbReference type="Proteomes" id="UP001383192"/>
    </source>
</evidence>